<keyword evidence="1" id="KW-0175">Coiled coil</keyword>
<protein>
    <recommendedName>
        <fullName evidence="4">Cell division protein ZapB</fullName>
    </recommendedName>
</protein>
<organism evidence="2 3">
    <name type="scientific">Phocaeicola barnesiae</name>
    <dbReference type="NCBI Taxonomy" id="376804"/>
    <lineage>
        <taxon>Bacteria</taxon>
        <taxon>Pseudomonadati</taxon>
        <taxon>Bacteroidota</taxon>
        <taxon>Bacteroidia</taxon>
        <taxon>Bacteroidales</taxon>
        <taxon>Bacteroidaceae</taxon>
        <taxon>Phocaeicola</taxon>
    </lineage>
</organism>
<evidence type="ECO:0000313" key="2">
    <source>
        <dbReference type="EMBL" id="MCR8875113.1"/>
    </source>
</evidence>
<dbReference type="AlphaFoldDB" id="A0AAW5N7V2"/>
<dbReference type="EMBL" id="JANRHJ010000020">
    <property type="protein sequence ID" value="MCR8875113.1"/>
    <property type="molecule type" value="Genomic_DNA"/>
</dbReference>
<dbReference type="RefSeq" id="WP_025892726.1">
    <property type="nucleotide sequence ID" value="NZ_CALULB010000031.1"/>
</dbReference>
<comment type="caution">
    <text evidence="2">The sequence shown here is derived from an EMBL/GenBank/DDBJ whole genome shotgun (WGS) entry which is preliminary data.</text>
</comment>
<gene>
    <name evidence="2" type="ORF">NW209_14020</name>
</gene>
<dbReference type="GeneID" id="82443108"/>
<evidence type="ECO:0008006" key="4">
    <source>
        <dbReference type="Google" id="ProtNLM"/>
    </source>
</evidence>
<accession>A0AAW5N7V2</accession>
<name>A0AAW5N7V2_9BACT</name>
<reference evidence="2 3" key="1">
    <citation type="submission" date="2022-08" db="EMBL/GenBank/DDBJ databases">
        <authorList>
            <person name="Zeman M."/>
            <person name="Kubasova T."/>
        </authorList>
    </citation>
    <scope>NUCLEOTIDE SEQUENCE [LARGE SCALE GENOMIC DNA]</scope>
    <source>
        <strain evidence="2 3">ET62</strain>
    </source>
</reference>
<evidence type="ECO:0000313" key="3">
    <source>
        <dbReference type="Proteomes" id="UP001204579"/>
    </source>
</evidence>
<feature type="coiled-coil region" evidence="1">
    <location>
        <begin position="23"/>
        <end position="64"/>
    </location>
</feature>
<sequence>MTEEDKRLINTFEGKLRHLMFLYDELKKENVSLRQLLSQKEAELARLENSRKELEEQYTNLKMARIISINDSELRDTKQRLARLVREVDKCIALLNE</sequence>
<dbReference type="Proteomes" id="UP001204579">
    <property type="component" value="Unassembled WGS sequence"/>
</dbReference>
<keyword evidence="3" id="KW-1185">Reference proteome</keyword>
<evidence type="ECO:0000256" key="1">
    <source>
        <dbReference type="SAM" id="Coils"/>
    </source>
</evidence>
<proteinExistence type="predicted"/>